<feature type="region of interest" description="Disordered" evidence="2">
    <location>
        <begin position="95"/>
        <end position="137"/>
    </location>
</feature>
<protein>
    <submittedName>
        <fullName evidence="3">Uncharacterized protein</fullName>
    </submittedName>
</protein>
<evidence type="ECO:0000256" key="2">
    <source>
        <dbReference type="SAM" id="MobiDB-lite"/>
    </source>
</evidence>
<keyword evidence="1" id="KW-0175">Coiled coil</keyword>
<keyword evidence="4" id="KW-1185">Reference proteome</keyword>
<dbReference type="EMBL" id="JAEHOC010000027">
    <property type="protein sequence ID" value="KAG2430551.1"/>
    <property type="molecule type" value="Genomic_DNA"/>
</dbReference>
<dbReference type="Proteomes" id="UP000650467">
    <property type="component" value="Unassembled WGS sequence"/>
</dbReference>
<feature type="coiled-coil region" evidence="1">
    <location>
        <begin position="15"/>
        <end position="49"/>
    </location>
</feature>
<evidence type="ECO:0000313" key="4">
    <source>
        <dbReference type="Proteomes" id="UP000650467"/>
    </source>
</evidence>
<feature type="compositionally biased region" description="Basic and acidic residues" evidence="2">
    <location>
        <begin position="95"/>
        <end position="118"/>
    </location>
</feature>
<gene>
    <name evidence="3" type="ORF">HXX76_010070</name>
</gene>
<evidence type="ECO:0000313" key="3">
    <source>
        <dbReference type="EMBL" id="KAG2430551.1"/>
    </source>
</evidence>
<dbReference type="AlphaFoldDB" id="A0A835T2V1"/>
<accession>A0A835T2V1</accession>
<name>A0A835T2V1_CHLIN</name>
<proteinExistence type="predicted"/>
<organism evidence="3 4">
    <name type="scientific">Chlamydomonas incerta</name>
    <dbReference type="NCBI Taxonomy" id="51695"/>
    <lineage>
        <taxon>Eukaryota</taxon>
        <taxon>Viridiplantae</taxon>
        <taxon>Chlorophyta</taxon>
        <taxon>core chlorophytes</taxon>
        <taxon>Chlorophyceae</taxon>
        <taxon>CS clade</taxon>
        <taxon>Chlamydomonadales</taxon>
        <taxon>Chlamydomonadaceae</taxon>
        <taxon>Chlamydomonas</taxon>
    </lineage>
</organism>
<evidence type="ECO:0000256" key="1">
    <source>
        <dbReference type="SAM" id="Coils"/>
    </source>
</evidence>
<reference evidence="3" key="1">
    <citation type="journal article" date="2020" name="bioRxiv">
        <title>Comparative genomics of Chlamydomonas.</title>
        <authorList>
            <person name="Craig R.J."/>
            <person name="Hasan A.R."/>
            <person name="Ness R.W."/>
            <person name="Keightley P.D."/>
        </authorList>
    </citation>
    <scope>NUCLEOTIDE SEQUENCE</scope>
    <source>
        <strain evidence="3">SAG 7.73</strain>
    </source>
</reference>
<comment type="caution">
    <text evidence="3">The sequence shown here is derived from an EMBL/GenBank/DDBJ whole genome shotgun (WGS) entry which is preliminary data.</text>
</comment>
<sequence length="137" mass="15420">MSKRVRDSAGIQSEIDKVTIEINNAGAQVEQANAAVEQARQARNAVSATLRDIAEKLQHPDLSKHERAKLVAKQQLCASDLDQLSKDVDHLRKKEEQLRKKEEQLRKKEEQLRDEKLQEGGASPDGMRRTTLPNLSS</sequence>